<name>A0A803MMC6_CHEQI</name>
<organism evidence="3 4">
    <name type="scientific">Chenopodium quinoa</name>
    <name type="common">Quinoa</name>
    <dbReference type="NCBI Taxonomy" id="63459"/>
    <lineage>
        <taxon>Eukaryota</taxon>
        <taxon>Viridiplantae</taxon>
        <taxon>Streptophyta</taxon>
        <taxon>Embryophyta</taxon>
        <taxon>Tracheophyta</taxon>
        <taxon>Spermatophyta</taxon>
        <taxon>Magnoliopsida</taxon>
        <taxon>eudicotyledons</taxon>
        <taxon>Gunneridae</taxon>
        <taxon>Pentapetalae</taxon>
        <taxon>Caryophyllales</taxon>
        <taxon>Chenopodiaceae</taxon>
        <taxon>Chenopodioideae</taxon>
        <taxon>Atripliceae</taxon>
        <taxon>Chenopodium</taxon>
    </lineage>
</organism>
<dbReference type="SMART" id="SM00698">
    <property type="entry name" value="MORN"/>
    <property type="match status" value="1"/>
</dbReference>
<dbReference type="Gramene" id="AUR62032088-RA">
    <property type="protein sequence ID" value="AUR62032088-RA:cds"/>
    <property type="gene ID" value="AUR62032088"/>
</dbReference>
<proteinExistence type="predicted"/>
<dbReference type="AlphaFoldDB" id="A0A803MMC6"/>
<keyword evidence="2" id="KW-0812">Transmembrane</keyword>
<dbReference type="SUPFAM" id="SSF82185">
    <property type="entry name" value="Histone H3 K4-specific methyltransferase SET7/9 N-terminal domain"/>
    <property type="match status" value="1"/>
</dbReference>
<reference evidence="3" key="1">
    <citation type="journal article" date="2017" name="Nature">
        <title>The genome of Chenopodium quinoa.</title>
        <authorList>
            <person name="Jarvis D.E."/>
            <person name="Ho Y.S."/>
            <person name="Lightfoot D.J."/>
            <person name="Schmoeckel S.M."/>
            <person name="Li B."/>
            <person name="Borm T.J.A."/>
            <person name="Ohyanagi H."/>
            <person name="Mineta K."/>
            <person name="Michell C.T."/>
            <person name="Saber N."/>
            <person name="Kharbatia N.M."/>
            <person name="Rupper R.R."/>
            <person name="Sharp A.R."/>
            <person name="Dally N."/>
            <person name="Boughton B.A."/>
            <person name="Woo Y.H."/>
            <person name="Gao G."/>
            <person name="Schijlen E.G.W.M."/>
            <person name="Guo X."/>
            <person name="Momin A.A."/>
            <person name="Negrao S."/>
            <person name="Al-Babili S."/>
            <person name="Gehring C."/>
            <person name="Roessner U."/>
            <person name="Jung C."/>
            <person name="Murphy K."/>
            <person name="Arold S.T."/>
            <person name="Gojobori T."/>
            <person name="van der Linden C.G."/>
            <person name="van Loo E.N."/>
            <person name="Jellen E.N."/>
            <person name="Maughan P.J."/>
            <person name="Tester M."/>
        </authorList>
    </citation>
    <scope>NUCLEOTIDE SEQUENCE [LARGE SCALE GENOMIC DNA]</scope>
    <source>
        <strain evidence="3">cv. PI 614886</strain>
    </source>
</reference>
<sequence>MHGFGVYKFGNGHQYEGSWHEGRRHGLGVYTFRKWEAQSGYWQNGLLVKASCQTQLPDSPFSAYPCKKARQASERAYKVKSVDNRVNKVVAAANKAANAARVAAVKVVQTRMHKGIDSKTSLQCLSGCVCSAGCPVQLLDAGSFILITAGFPCVDVMRCCVGVAVLLSASFCSAVLLVYGVL</sequence>
<dbReference type="Gene3D" id="2.20.110.10">
    <property type="entry name" value="Histone H3 K4-specific methyltransferase SET7/9 N-terminal domain"/>
    <property type="match status" value="1"/>
</dbReference>
<keyword evidence="4" id="KW-1185">Reference proteome</keyword>
<evidence type="ECO:0000313" key="4">
    <source>
        <dbReference type="Proteomes" id="UP000596660"/>
    </source>
</evidence>
<accession>A0A803MMC6</accession>
<dbReference type="Proteomes" id="UP000596660">
    <property type="component" value="Unplaced"/>
</dbReference>
<feature type="transmembrane region" description="Helical" evidence="2">
    <location>
        <begin position="161"/>
        <end position="181"/>
    </location>
</feature>
<evidence type="ECO:0000256" key="2">
    <source>
        <dbReference type="SAM" id="Phobius"/>
    </source>
</evidence>
<protein>
    <submittedName>
        <fullName evidence="3">Uncharacterized protein</fullName>
    </submittedName>
</protein>
<keyword evidence="2" id="KW-0472">Membrane</keyword>
<keyword evidence="1" id="KW-0677">Repeat</keyword>
<dbReference type="GO" id="GO:0016020">
    <property type="term" value="C:membrane"/>
    <property type="evidence" value="ECO:0007669"/>
    <property type="project" value="UniProtKB-ARBA"/>
</dbReference>
<reference evidence="3" key="2">
    <citation type="submission" date="2021-03" db="UniProtKB">
        <authorList>
            <consortium name="EnsemblPlants"/>
        </authorList>
    </citation>
    <scope>IDENTIFICATION</scope>
</reference>
<dbReference type="Pfam" id="PF02493">
    <property type="entry name" value="MORN"/>
    <property type="match status" value="2"/>
</dbReference>
<dbReference type="InterPro" id="IPR003409">
    <property type="entry name" value="MORN"/>
</dbReference>
<evidence type="ECO:0000313" key="3">
    <source>
        <dbReference type="EnsemblPlants" id="AUR62032088-RA:cds"/>
    </source>
</evidence>
<evidence type="ECO:0000256" key="1">
    <source>
        <dbReference type="ARBA" id="ARBA00022737"/>
    </source>
</evidence>
<keyword evidence="2" id="KW-1133">Transmembrane helix</keyword>
<dbReference type="EnsemblPlants" id="AUR62032088-RA">
    <property type="protein sequence ID" value="AUR62032088-RA:cds"/>
    <property type="gene ID" value="AUR62032088"/>
</dbReference>